<accession>A0A644VYK5</accession>
<sequence>MRRFTLILTVFFISVCGILAQDTGADKEDQQSPDTASVFFFHADQRWPGASALYRTADTLLTGFQFYDPAEGTDLLNAVNGNIGLAYKPMIFKHHGSSGFRFTPYNFDAYLLNNANIRYYHSFIPYSNIAYSFGKGKEQLFSVTHSQHLARGLSLGIDLRIINSVGLYNRQKSDNSSVAIQGQFISDNERYAVLANYRNNRFKWRENGGITDDSAFISNTETDRKRIATRLSNADNLIKESGFQINQYYYFGRNPRLAERNKSGIDTLQGTVKTGPDSLMQSTLPGKLFFNPERTNFFRHTFTYTRNALLYTDTDPLSGFYNNIYNDSTSTFDSVFFHEFTNQLIFEGGVGKARGSGKAVLLRAGIEHAFSTYKNDTIIRRFNRFTPFAYISANAFGIAKAEGKIWFSNGAPFNGDKGIAAMLTLPAFDNSTSWGNLYASLALDALQPDYIYQFHASNHFSWENSFGQQTILGGKVMYKRKYVQAGFNVYNLDGWVYFDENALPARAEGSVAVSQFYGLADITLGSVGLQAFAVWQNASKPDILRLPDIAGRATATYSVALFKKALYLQTGFSLMYNTAFFADAYMPALRSYHLQSRIKTGNYPYVDGFVNLRVKRARLFLVMKHLNSGLSGYNYIMVPSYPMPDRGLRFGVSWNFFD</sequence>
<reference evidence="1" key="1">
    <citation type="submission" date="2019-08" db="EMBL/GenBank/DDBJ databases">
        <authorList>
            <person name="Kucharzyk K."/>
            <person name="Murdoch R.W."/>
            <person name="Higgins S."/>
            <person name="Loffler F."/>
        </authorList>
    </citation>
    <scope>NUCLEOTIDE SEQUENCE</scope>
</reference>
<comment type="caution">
    <text evidence="1">The sequence shown here is derived from an EMBL/GenBank/DDBJ whole genome shotgun (WGS) entry which is preliminary data.</text>
</comment>
<dbReference type="EMBL" id="VSSQ01000465">
    <property type="protein sequence ID" value="MPL95383.1"/>
    <property type="molecule type" value="Genomic_DNA"/>
</dbReference>
<protein>
    <recommendedName>
        <fullName evidence="2">Porin</fullName>
    </recommendedName>
</protein>
<dbReference type="AlphaFoldDB" id="A0A644VYK5"/>
<proteinExistence type="predicted"/>
<name>A0A644VYK5_9ZZZZ</name>
<dbReference type="InterPro" id="IPR025631">
    <property type="entry name" value="Porin_10"/>
</dbReference>
<evidence type="ECO:0000313" key="1">
    <source>
        <dbReference type="EMBL" id="MPL95383.1"/>
    </source>
</evidence>
<dbReference type="Pfam" id="PF14121">
    <property type="entry name" value="Porin_10"/>
    <property type="match status" value="1"/>
</dbReference>
<gene>
    <name evidence="1" type="ORF">SDC9_41553</name>
</gene>
<organism evidence="1">
    <name type="scientific">bioreactor metagenome</name>
    <dbReference type="NCBI Taxonomy" id="1076179"/>
    <lineage>
        <taxon>unclassified sequences</taxon>
        <taxon>metagenomes</taxon>
        <taxon>ecological metagenomes</taxon>
    </lineage>
</organism>
<evidence type="ECO:0008006" key="2">
    <source>
        <dbReference type="Google" id="ProtNLM"/>
    </source>
</evidence>